<dbReference type="RefSeq" id="XP_046068502.1">
    <property type="nucleotide sequence ID" value="XM_046210010.1"/>
</dbReference>
<reference evidence="2" key="1">
    <citation type="submission" date="2021-12" db="EMBL/GenBank/DDBJ databases">
        <title>Convergent genome expansion in fungi linked to evolution of root-endophyte symbiosis.</title>
        <authorList>
            <consortium name="DOE Joint Genome Institute"/>
            <person name="Ke Y.-H."/>
            <person name="Bonito G."/>
            <person name="Liao H.-L."/>
            <person name="Looney B."/>
            <person name="Rojas-Flechas A."/>
            <person name="Nash J."/>
            <person name="Hameed K."/>
            <person name="Schadt C."/>
            <person name="Martin F."/>
            <person name="Crous P.W."/>
            <person name="Miettinen O."/>
            <person name="Magnuson J.K."/>
            <person name="Labbe J."/>
            <person name="Jacobson D."/>
            <person name="Doktycz M.J."/>
            <person name="Veneault-Fourrey C."/>
            <person name="Kuo A."/>
            <person name="Mondo S."/>
            <person name="Calhoun S."/>
            <person name="Riley R."/>
            <person name="Ohm R."/>
            <person name="LaButti K."/>
            <person name="Andreopoulos B."/>
            <person name="Pangilinan J."/>
            <person name="Nolan M."/>
            <person name="Tritt A."/>
            <person name="Clum A."/>
            <person name="Lipzen A."/>
            <person name="Daum C."/>
            <person name="Barry K."/>
            <person name="Grigoriev I.V."/>
            <person name="Vilgalys R."/>
        </authorList>
    </citation>
    <scope>NUCLEOTIDE SEQUENCE</scope>
    <source>
        <strain evidence="2">PMI_201</strain>
    </source>
</reference>
<evidence type="ECO:0000256" key="1">
    <source>
        <dbReference type="SAM" id="SignalP"/>
    </source>
</evidence>
<evidence type="ECO:0000313" key="2">
    <source>
        <dbReference type="EMBL" id="KAH8692629.1"/>
    </source>
</evidence>
<proteinExistence type="predicted"/>
<dbReference type="AlphaFoldDB" id="A0AAD4KIQ2"/>
<feature type="signal peptide" evidence="1">
    <location>
        <begin position="1"/>
        <end position="21"/>
    </location>
</feature>
<protein>
    <recommendedName>
        <fullName evidence="4">Secreted protein</fullName>
    </recommendedName>
</protein>
<dbReference type="Proteomes" id="UP001201262">
    <property type="component" value="Unassembled WGS sequence"/>
</dbReference>
<sequence length="81" mass="9379">MRCRGTAMTLLWSWMLQNAIAWCWFRVRAYYQATCTCPPPTCTIYCALICCLALLYFNGRICSRIVVARELSDLICLRRGC</sequence>
<dbReference type="GeneID" id="70240297"/>
<name>A0AAD4KIQ2_9EURO</name>
<feature type="chain" id="PRO_5042158556" description="Secreted protein" evidence="1">
    <location>
        <begin position="22"/>
        <end position="81"/>
    </location>
</feature>
<accession>A0AAD4KIQ2</accession>
<keyword evidence="3" id="KW-1185">Reference proteome</keyword>
<dbReference type="EMBL" id="JAJTJA010000010">
    <property type="protein sequence ID" value="KAH8692629.1"/>
    <property type="molecule type" value="Genomic_DNA"/>
</dbReference>
<evidence type="ECO:0000313" key="3">
    <source>
        <dbReference type="Proteomes" id="UP001201262"/>
    </source>
</evidence>
<organism evidence="2 3">
    <name type="scientific">Talaromyces proteolyticus</name>
    <dbReference type="NCBI Taxonomy" id="1131652"/>
    <lineage>
        <taxon>Eukaryota</taxon>
        <taxon>Fungi</taxon>
        <taxon>Dikarya</taxon>
        <taxon>Ascomycota</taxon>
        <taxon>Pezizomycotina</taxon>
        <taxon>Eurotiomycetes</taxon>
        <taxon>Eurotiomycetidae</taxon>
        <taxon>Eurotiales</taxon>
        <taxon>Trichocomaceae</taxon>
        <taxon>Talaromyces</taxon>
        <taxon>Talaromyces sect. Bacilispori</taxon>
    </lineage>
</organism>
<keyword evidence="1" id="KW-0732">Signal</keyword>
<comment type="caution">
    <text evidence="2">The sequence shown here is derived from an EMBL/GenBank/DDBJ whole genome shotgun (WGS) entry which is preliminary data.</text>
</comment>
<gene>
    <name evidence="2" type="ORF">BGW36DRAFT_23481</name>
</gene>
<evidence type="ECO:0008006" key="4">
    <source>
        <dbReference type="Google" id="ProtNLM"/>
    </source>
</evidence>